<dbReference type="Proteomes" id="UP000679307">
    <property type="component" value="Chromosome"/>
</dbReference>
<dbReference type="CDD" id="cd04301">
    <property type="entry name" value="NAT_SF"/>
    <property type="match status" value="1"/>
</dbReference>
<dbReference type="GO" id="GO:0016746">
    <property type="term" value="F:acyltransferase activity"/>
    <property type="evidence" value="ECO:0007669"/>
    <property type="project" value="UniProtKB-KW"/>
</dbReference>
<organism evidence="2 3">
    <name type="scientific">Nocardioides aquaticus</name>
    <dbReference type="NCBI Taxonomy" id="160826"/>
    <lineage>
        <taxon>Bacteria</taxon>
        <taxon>Bacillati</taxon>
        <taxon>Actinomycetota</taxon>
        <taxon>Actinomycetes</taxon>
        <taxon>Propionibacteriales</taxon>
        <taxon>Nocardioidaceae</taxon>
        <taxon>Nocardioides</taxon>
    </lineage>
</organism>
<dbReference type="EC" id="2.3.1.-" evidence="2"/>
<dbReference type="InterPro" id="IPR023213">
    <property type="entry name" value="CAT-like_dom_sf"/>
</dbReference>
<dbReference type="Gene3D" id="3.30.559.30">
    <property type="entry name" value="Nonribosomal peptide synthetase, condensation domain"/>
    <property type="match status" value="1"/>
</dbReference>
<dbReference type="PROSITE" id="PS51186">
    <property type="entry name" value="GNAT"/>
    <property type="match status" value="1"/>
</dbReference>
<dbReference type="PANTHER" id="PTHR45527">
    <property type="entry name" value="NONRIBOSOMAL PEPTIDE SYNTHETASE"/>
    <property type="match status" value="1"/>
</dbReference>
<gene>
    <name evidence="2" type="primary">papA3</name>
    <name evidence="2" type="ORF">ENKNEFLB_02874</name>
</gene>
<accession>A0ABX8EIX4</accession>
<evidence type="ECO:0000313" key="2">
    <source>
        <dbReference type="EMBL" id="QVT80475.1"/>
    </source>
</evidence>
<proteinExistence type="predicted"/>
<reference evidence="2 3" key="1">
    <citation type="submission" date="2021-05" db="EMBL/GenBank/DDBJ databases">
        <title>Complete genome of Nocardioides aquaticus KCTC 9944T isolated from meromictic and hypersaline Ekho Lake, Antarctica.</title>
        <authorList>
            <person name="Hwang K."/>
            <person name="Kim K.M."/>
            <person name="Choe H."/>
        </authorList>
    </citation>
    <scope>NUCLEOTIDE SEQUENCE [LARGE SCALE GENOMIC DNA]</scope>
    <source>
        <strain evidence="2 3">KCTC 9944</strain>
    </source>
</reference>
<dbReference type="Gene3D" id="3.30.559.10">
    <property type="entry name" value="Chloramphenicol acetyltransferase-like domain"/>
    <property type="match status" value="1"/>
</dbReference>
<evidence type="ECO:0000259" key="1">
    <source>
        <dbReference type="PROSITE" id="PS51186"/>
    </source>
</evidence>
<protein>
    <submittedName>
        <fullName evidence="2">Acyltransferase papA3</fullName>
        <ecNumber evidence="2">2.3.1.-</ecNumber>
    </submittedName>
</protein>
<feature type="domain" description="N-acetyltransferase" evidence="1">
    <location>
        <begin position="443"/>
        <end position="593"/>
    </location>
</feature>
<dbReference type="RefSeq" id="WP_214056016.1">
    <property type="nucleotide sequence ID" value="NZ_BAAAHS010000050.1"/>
</dbReference>
<dbReference type="InterPro" id="IPR016181">
    <property type="entry name" value="Acyl_CoA_acyltransferase"/>
</dbReference>
<dbReference type="Pfam" id="PF00668">
    <property type="entry name" value="Condensation"/>
    <property type="match status" value="1"/>
</dbReference>
<dbReference type="EMBL" id="CP075371">
    <property type="protein sequence ID" value="QVT80475.1"/>
    <property type="molecule type" value="Genomic_DNA"/>
</dbReference>
<sequence>MRLTNVAQLRLPFGRLWGYDLAVGDTGAELPVSFDQRRHVGSGDRPGSWMALSFRLTEPVDREDLAAAWLAVVARHGTLRSVFSPGADGPVLHQVEVGPGGWVEHAIAPGQAPNDAVREVLDEACSPYRRPSHRLCVLETATGPTVVVAADHAHTDLWSMLVVARDLLGALGAVGTGRAPAVGAVPAFAEHTASLRERPAAPPEVRARWAEILGACGDVMPRFPMPLGDVTTPQRERVEVRDVLDVDDSAAFSAQARDDGVSTLTLVVSAMTAVTQDLAQTPLRAVFPVHSRYDATWHDSVGWFITNSVLESTDPAPRACAAALKEAIGLGSWALEDLLAPWGGMPEAPGMFAISWLDLRRLPVRIDATGLEAQYVGAAIHTDGVMLWFVLDESGLHLRCRYPDTVQARESVGGWLDALVARLRKAARASVGGRLVLGDRVFRVLRAARADVAALAALLADEDAGSVGQGRPAEGADLAHHEAAYDAISRDPAQYLAAVRDEADRIVGTMQLTVIPGLSRGGTTRLHVEGVRVAPEERGTGLAAAMLEWAHTHGRVRGASVAQASTDSARDRPDAFYRRLGYESTHLGFERRL</sequence>
<keyword evidence="2" id="KW-0808">Transferase</keyword>
<dbReference type="PANTHER" id="PTHR45527:SF1">
    <property type="entry name" value="FATTY ACID SYNTHASE"/>
    <property type="match status" value="1"/>
</dbReference>
<dbReference type="InterPro" id="IPR001242">
    <property type="entry name" value="Condensation_dom"/>
</dbReference>
<dbReference type="Pfam" id="PF00583">
    <property type="entry name" value="Acetyltransf_1"/>
    <property type="match status" value="1"/>
</dbReference>
<dbReference type="SUPFAM" id="SSF52777">
    <property type="entry name" value="CoA-dependent acyltransferases"/>
    <property type="match status" value="2"/>
</dbReference>
<dbReference type="SUPFAM" id="SSF55729">
    <property type="entry name" value="Acyl-CoA N-acyltransferases (Nat)"/>
    <property type="match status" value="1"/>
</dbReference>
<keyword evidence="3" id="KW-1185">Reference proteome</keyword>
<keyword evidence="2" id="KW-0012">Acyltransferase</keyword>
<dbReference type="Gene3D" id="3.40.630.30">
    <property type="match status" value="1"/>
</dbReference>
<dbReference type="InterPro" id="IPR000182">
    <property type="entry name" value="GNAT_dom"/>
</dbReference>
<evidence type="ECO:0000313" key="3">
    <source>
        <dbReference type="Proteomes" id="UP000679307"/>
    </source>
</evidence>
<name>A0ABX8EIX4_9ACTN</name>